<comment type="caution">
    <text evidence="2">The sequence shown here is derived from an EMBL/GenBank/DDBJ whole genome shotgun (WGS) entry which is preliminary data.</text>
</comment>
<dbReference type="AlphaFoldDB" id="A0AAV5BYG7"/>
<feature type="compositionally biased region" description="Low complexity" evidence="1">
    <location>
        <begin position="42"/>
        <end position="59"/>
    </location>
</feature>
<accession>A0AAV5BYG7</accession>
<feature type="compositionally biased region" description="Basic residues" evidence="1">
    <location>
        <begin position="84"/>
        <end position="113"/>
    </location>
</feature>
<organism evidence="2 3">
    <name type="scientific">Eleusine coracana subsp. coracana</name>
    <dbReference type="NCBI Taxonomy" id="191504"/>
    <lineage>
        <taxon>Eukaryota</taxon>
        <taxon>Viridiplantae</taxon>
        <taxon>Streptophyta</taxon>
        <taxon>Embryophyta</taxon>
        <taxon>Tracheophyta</taxon>
        <taxon>Spermatophyta</taxon>
        <taxon>Magnoliopsida</taxon>
        <taxon>Liliopsida</taxon>
        <taxon>Poales</taxon>
        <taxon>Poaceae</taxon>
        <taxon>PACMAD clade</taxon>
        <taxon>Chloridoideae</taxon>
        <taxon>Cynodonteae</taxon>
        <taxon>Eleusininae</taxon>
        <taxon>Eleusine</taxon>
    </lineage>
</organism>
<reference evidence="2" key="2">
    <citation type="submission" date="2021-12" db="EMBL/GenBank/DDBJ databases">
        <title>Resequencing data analysis of finger millet.</title>
        <authorList>
            <person name="Hatakeyama M."/>
            <person name="Aluri S."/>
            <person name="Balachadran M.T."/>
            <person name="Sivarajan S.R."/>
            <person name="Poveda L."/>
            <person name="Shimizu-Inatsugi R."/>
            <person name="Schlapbach R."/>
            <person name="Sreeman S.M."/>
            <person name="Shimizu K.K."/>
        </authorList>
    </citation>
    <scope>NUCLEOTIDE SEQUENCE</scope>
</reference>
<feature type="compositionally biased region" description="Low complexity" evidence="1">
    <location>
        <begin position="139"/>
        <end position="155"/>
    </location>
</feature>
<feature type="compositionally biased region" description="Basic and acidic residues" evidence="1">
    <location>
        <begin position="261"/>
        <end position="270"/>
    </location>
</feature>
<dbReference type="EMBL" id="BQKI01000003">
    <property type="protein sequence ID" value="GJM91251.1"/>
    <property type="molecule type" value="Genomic_DNA"/>
</dbReference>
<name>A0AAV5BYG7_ELECO</name>
<reference evidence="2" key="1">
    <citation type="journal article" date="2018" name="DNA Res.">
        <title>Multiple hybrid de novo genome assembly of finger millet, an orphan allotetraploid crop.</title>
        <authorList>
            <person name="Hatakeyama M."/>
            <person name="Aluri S."/>
            <person name="Balachadran M.T."/>
            <person name="Sivarajan S.R."/>
            <person name="Patrignani A."/>
            <person name="Gruter S."/>
            <person name="Poveda L."/>
            <person name="Shimizu-Inatsugi R."/>
            <person name="Baeten J."/>
            <person name="Francoijs K.J."/>
            <person name="Nataraja K.N."/>
            <person name="Reddy Y.A.N."/>
            <person name="Phadnis S."/>
            <person name="Ravikumar R.L."/>
            <person name="Schlapbach R."/>
            <person name="Sreeman S.M."/>
            <person name="Shimizu K.K."/>
        </authorList>
    </citation>
    <scope>NUCLEOTIDE SEQUENCE</scope>
</reference>
<dbReference type="Proteomes" id="UP001054889">
    <property type="component" value="Unassembled WGS sequence"/>
</dbReference>
<proteinExistence type="predicted"/>
<feature type="compositionally biased region" description="Basic and acidic residues" evidence="1">
    <location>
        <begin position="156"/>
        <end position="167"/>
    </location>
</feature>
<gene>
    <name evidence="2" type="primary">ga07610</name>
    <name evidence="2" type="ORF">PR202_ga07610</name>
</gene>
<keyword evidence="3" id="KW-1185">Reference proteome</keyword>
<protein>
    <submittedName>
        <fullName evidence="2">Uncharacterized protein</fullName>
    </submittedName>
</protein>
<feature type="compositionally biased region" description="Basic residues" evidence="1">
    <location>
        <begin position="274"/>
        <end position="300"/>
    </location>
</feature>
<evidence type="ECO:0000313" key="2">
    <source>
        <dbReference type="EMBL" id="GJM91251.1"/>
    </source>
</evidence>
<feature type="region of interest" description="Disordered" evidence="1">
    <location>
        <begin position="79"/>
        <end position="177"/>
    </location>
</feature>
<sequence>MLLSQLFAYRSSQLLGRPRFPSPWPAAGAAWIGRRCRATSCSPCSRSSPRTPTASASAPRRLRGLGRSGGLLAPAALANGLPHRPVRPGHRRNLVVLSRPKRQPRALPRRGPRGARIPLFLARLPRTHRPEDQQPQSDRAGQPGQRQARPAPARRVLQEVDRRDGRRAIGRPGRGRRVECRGRRVPDELPRALQLRHGSVEEAGFQRERLRRRRALQRAVLRGVQVPALRPRGRWGRAGCHPARTRTRRHCWLGRRRKGSRQREARHRDAPCGVRRRAAPRLGARRRGVQLGRRRHHQRAFAHGGGAQGGVA</sequence>
<evidence type="ECO:0000313" key="3">
    <source>
        <dbReference type="Proteomes" id="UP001054889"/>
    </source>
</evidence>
<feature type="region of interest" description="Disordered" evidence="1">
    <location>
        <begin position="255"/>
        <end position="312"/>
    </location>
</feature>
<evidence type="ECO:0000256" key="1">
    <source>
        <dbReference type="SAM" id="MobiDB-lite"/>
    </source>
</evidence>
<feature type="compositionally biased region" description="Gly residues" evidence="1">
    <location>
        <begin position="303"/>
        <end position="312"/>
    </location>
</feature>
<feature type="region of interest" description="Disordered" evidence="1">
    <location>
        <begin position="42"/>
        <end position="67"/>
    </location>
</feature>